<feature type="region of interest" description="Disordered" evidence="12">
    <location>
        <begin position="303"/>
        <end position="333"/>
    </location>
</feature>
<evidence type="ECO:0000256" key="13">
    <source>
        <dbReference type="SAM" id="Phobius"/>
    </source>
</evidence>
<evidence type="ECO:0000256" key="8">
    <source>
        <dbReference type="ARBA" id="ARBA00023034"/>
    </source>
</evidence>
<comment type="subcellular location">
    <subcellularLocation>
        <location evidence="1">Golgi apparatus membrane</location>
        <topology evidence="1">Single-pass type II membrane protein</topology>
    </subcellularLocation>
</comment>
<evidence type="ECO:0000256" key="9">
    <source>
        <dbReference type="ARBA" id="ARBA00023136"/>
    </source>
</evidence>
<keyword evidence="7 13" id="KW-1133">Transmembrane helix</keyword>
<dbReference type="PANTHER" id="PTHR12129:SF17">
    <property type="entry name" value="HEPARAN SULFATE 2-O-SULFOTRANSFERASE 1"/>
    <property type="match status" value="1"/>
</dbReference>
<evidence type="ECO:0000256" key="2">
    <source>
        <dbReference type="ARBA" id="ARBA00010569"/>
    </source>
</evidence>
<evidence type="ECO:0000256" key="11">
    <source>
        <dbReference type="ARBA" id="ARBA00023180"/>
    </source>
</evidence>
<feature type="transmembrane region" description="Helical" evidence="13">
    <location>
        <begin position="7"/>
        <end position="26"/>
    </location>
</feature>
<dbReference type="InterPro" id="IPR027417">
    <property type="entry name" value="P-loop_NTPase"/>
</dbReference>
<evidence type="ECO:0000256" key="5">
    <source>
        <dbReference type="ARBA" id="ARBA00022692"/>
    </source>
</evidence>
<keyword evidence="9 13" id="KW-0472">Membrane</keyword>
<keyword evidence="11" id="KW-0325">Glycoprotein</keyword>
<dbReference type="Proteomes" id="UP001620626">
    <property type="component" value="Unassembled WGS sequence"/>
</dbReference>
<dbReference type="GO" id="GO:0000139">
    <property type="term" value="C:Golgi membrane"/>
    <property type="evidence" value="ECO:0007669"/>
    <property type="project" value="UniProtKB-SubCell"/>
</dbReference>
<dbReference type="Pfam" id="PF03567">
    <property type="entry name" value="Sulfotransfer_2"/>
    <property type="match status" value="1"/>
</dbReference>
<dbReference type="FunFam" id="3.40.50.300:FF:001418">
    <property type="entry name" value="Heparan sulfate 2-o-sulfotransferase"/>
    <property type="match status" value="1"/>
</dbReference>
<name>A0ABD2LS06_9BILA</name>
<reference evidence="14 15" key="1">
    <citation type="submission" date="2024-10" db="EMBL/GenBank/DDBJ databases">
        <authorList>
            <person name="Kim D."/>
        </authorList>
    </citation>
    <scope>NUCLEOTIDE SEQUENCE [LARGE SCALE GENOMIC DNA]</scope>
    <source>
        <strain evidence="14">BH-2024</strain>
    </source>
</reference>
<dbReference type="Gene3D" id="3.40.50.300">
    <property type="entry name" value="P-loop containing nucleotide triphosphate hydrolases"/>
    <property type="match status" value="1"/>
</dbReference>
<evidence type="ECO:0000256" key="7">
    <source>
        <dbReference type="ARBA" id="ARBA00022989"/>
    </source>
</evidence>
<gene>
    <name evidence="14" type="ORF">niasHT_006210</name>
</gene>
<proteinExistence type="inferred from homology"/>
<keyword evidence="6" id="KW-0735">Signal-anchor</keyword>
<evidence type="ECO:0008006" key="16">
    <source>
        <dbReference type="Google" id="ProtNLM"/>
    </source>
</evidence>
<evidence type="ECO:0000313" key="14">
    <source>
        <dbReference type="EMBL" id="KAL3117898.1"/>
    </source>
</evidence>
<dbReference type="GO" id="GO:0015012">
    <property type="term" value="P:heparan sulfate proteoglycan biosynthetic process"/>
    <property type="evidence" value="ECO:0007669"/>
    <property type="project" value="UniProtKB-ARBA"/>
</dbReference>
<dbReference type="GO" id="GO:0004394">
    <property type="term" value="F:heparan sulfate 2-sulfotransferase activity"/>
    <property type="evidence" value="ECO:0007669"/>
    <property type="project" value="UniProtKB-ARBA"/>
</dbReference>
<dbReference type="EMBL" id="JBICBT010000301">
    <property type="protein sequence ID" value="KAL3117898.1"/>
    <property type="molecule type" value="Genomic_DNA"/>
</dbReference>
<evidence type="ECO:0000256" key="12">
    <source>
        <dbReference type="SAM" id="MobiDB-lite"/>
    </source>
</evidence>
<dbReference type="PROSITE" id="PS51257">
    <property type="entry name" value="PROKAR_LIPOPROTEIN"/>
    <property type="match status" value="1"/>
</dbReference>
<keyword evidence="10" id="KW-1015">Disulfide bond</keyword>
<protein>
    <recommendedName>
        <fullName evidence="16">Heparan sulfate 2-O-sulfotransferase</fullName>
    </recommendedName>
</protein>
<keyword evidence="15" id="KW-1185">Reference proteome</keyword>
<keyword evidence="5 13" id="KW-0812">Transmembrane</keyword>
<keyword evidence="8" id="KW-0333">Golgi apparatus</keyword>
<organism evidence="14 15">
    <name type="scientific">Heterodera trifolii</name>
    <dbReference type="NCBI Taxonomy" id="157864"/>
    <lineage>
        <taxon>Eukaryota</taxon>
        <taxon>Metazoa</taxon>
        <taxon>Ecdysozoa</taxon>
        <taxon>Nematoda</taxon>
        <taxon>Chromadorea</taxon>
        <taxon>Rhabditida</taxon>
        <taxon>Tylenchina</taxon>
        <taxon>Tylenchomorpha</taxon>
        <taxon>Tylenchoidea</taxon>
        <taxon>Heteroderidae</taxon>
        <taxon>Heteroderinae</taxon>
        <taxon>Heterodera</taxon>
    </lineage>
</organism>
<evidence type="ECO:0000256" key="6">
    <source>
        <dbReference type="ARBA" id="ARBA00022968"/>
    </source>
</evidence>
<evidence type="ECO:0000256" key="1">
    <source>
        <dbReference type="ARBA" id="ARBA00004323"/>
    </source>
</evidence>
<evidence type="ECO:0000313" key="15">
    <source>
        <dbReference type="Proteomes" id="UP001620626"/>
    </source>
</evidence>
<evidence type="ECO:0000256" key="4">
    <source>
        <dbReference type="ARBA" id="ARBA00022679"/>
    </source>
</evidence>
<keyword evidence="4" id="KW-0808">Transferase</keyword>
<sequence length="333" mass="39528">MKILRKNALFVAIFFLFACVFLWFFLSPQNKGPNGLPLRPLLLFYNRIPKTGSTTFVNAIAYDLSTVNGFHVAHLNLTKNRYQMNAIDQARLVRNLTNWQRMHPLFLHGHFAFIDFERFGLPPPIWINLLREPFDRFVSYFYFLRYGDNFRVGLRRSKAGNNETFDECFRRGGRECDPSAIWLQIPYFCGTAHFCSIPGNAQALQLAKRNLLDHFLLVGLTERIEETVLLLEQLLPAFFRGAGEHFRLLNEDRKSLRHTLRKFPPTIETLRKFKQHKVYQMEREFYDFGKAEFELAWKRSIEEKENDEEGKGRKKQQKFMSGQFHFEKIKRRR</sequence>
<dbReference type="SUPFAM" id="SSF52540">
    <property type="entry name" value="P-loop containing nucleoside triphosphate hydrolases"/>
    <property type="match status" value="1"/>
</dbReference>
<evidence type="ECO:0000256" key="10">
    <source>
        <dbReference type="ARBA" id="ARBA00023157"/>
    </source>
</evidence>
<dbReference type="InterPro" id="IPR007734">
    <property type="entry name" value="Heparan_SO4_2-O-STrfase"/>
</dbReference>
<dbReference type="InterPro" id="IPR005331">
    <property type="entry name" value="Sulfotransferase"/>
</dbReference>
<accession>A0ABD2LS06</accession>
<comment type="similarity">
    <text evidence="2">Belongs to the sulfotransferase 3 family.</text>
</comment>
<dbReference type="AlphaFoldDB" id="A0ABD2LS06"/>
<comment type="caution">
    <text evidence="14">The sequence shown here is derived from an EMBL/GenBank/DDBJ whole genome shotgun (WGS) entry which is preliminary data.</text>
</comment>
<evidence type="ECO:0000256" key="3">
    <source>
        <dbReference type="ARBA" id="ARBA00011233"/>
    </source>
</evidence>
<comment type="subunit">
    <text evidence="3">Homotrimer.</text>
</comment>
<dbReference type="PANTHER" id="PTHR12129">
    <property type="entry name" value="HEPARAN SULFATE 2-O-SULFOTRANSFERASE"/>
    <property type="match status" value="1"/>
</dbReference>